<dbReference type="EMBL" id="OZ034819">
    <property type="protein sequence ID" value="CAL1393653.1"/>
    <property type="molecule type" value="Genomic_DNA"/>
</dbReference>
<accession>A0AAV2F792</accession>
<dbReference type="AlphaFoldDB" id="A0AAV2F792"/>
<evidence type="ECO:0000256" key="1">
    <source>
        <dbReference type="SAM" id="MobiDB-lite"/>
    </source>
</evidence>
<feature type="region of interest" description="Disordered" evidence="1">
    <location>
        <begin position="1"/>
        <end position="42"/>
    </location>
</feature>
<organism evidence="2 3">
    <name type="scientific">Linum trigynum</name>
    <dbReference type="NCBI Taxonomy" id="586398"/>
    <lineage>
        <taxon>Eukaryota</taxon>
        <taxon>Viridiplantae</taxon>
        <taxon>Streptophyta</taxon>
        <taxon>Embryophyta</taxon>
        <taxon>Tracheophyta</taxon>
        <taxon>Spermatophyta</taxon>
        <taxon>Magnoliopsida</taxon>
        <taxon>eudicotyledons</taxon>
        <taxon>Gunneridae</taxon>
        <taxon>Pentapetalae</taxon>
        <taxon>rosids</taxon>
        <taxon>fabids</taxon>
        <taxon>Malpighiales</taxon>
        <taxon>Linaceae</taxon>
        <taxon>Linum</taxon>
    </lineage>
</organism>
<proteinExistence type="predicted"/>
<dbReference type="Proteomes" id="UP001497516">
    <property type="component" value="Chromosome 6"/>
</dbReference>
<name>A0AAV2F792_9ROSI</name>
<protein>
    <submittedName>
        <fullName evidence="2">Uncharacterized protein</fullName>
    </submittedName>
</protein>
<evidence type="ECO:0000313" key="3">
    <source>
        <dbReference type="Proteomes" id="UP001497516"/>
    </source>
</evidence>
<evidence type="ECO:0000313" key="2">
    <source>
        <dbReference type="EMBL" id="CAL1393653.1"/>
    </source>
</evidence>
<reference evidence="2 3" key="1">
    <citation type="submission" date="2024-04" db="EMBL/GenBank/DDBJ databases">
        <authorList>
            <person name="Fracassetti M."/>
        </authorList>
    </citation>
    <scope>NUCLEOTIDE SEQUENCE [LARGE SCALE GENOMIC DNA]</scope>
</reference>
<keyword evidence="3" id="KW-1185">Reference proteome</keyword>
<sequence>MKKRQGTGEDAAAPQGRARHHRSCRSSRQTRHRRIYSSSPSPFLSHSDLKEVLGVLLQTLFSRWRRHRRREMVVGSFACMSAAPLKRRNPPPPIPPRICIRLIEGAQGRLRFEEEVEA</sequence>
<feature type="compositionally biased region" description="Basic residues" evidence="1">
    <location>
        <begin position="17"/>
        <end position="35"/>
    </location>
</feature>
<gene>
    <name evidence="2" type="ORF">LTRI10_LOCUS34213</name>
</gene>